<sequence>MNKKVEWGKEIVQAGNEIAQLAQDVGIPGISLIGKFAETFYGRHLQKRFEDFCSTAEIDLEFIELVSDNEDYSNCLYAALETVRQTNSKIGVKALALIYKDHWNNTDFLIPAARSFAQISDSTLNAFIEFYESLDDDKDYLELKVITDGNQCFHSKYNDAVELIHRNFFVQSTYASTVANGPMRGMKWTHTDSYYDYCVLAKQFV</sequence>
<accession>A0A4Q5KLL0</accession>
<evidence type="ECO:0000313" key="2">
    <source>
        <dbReference type="Proteomes" id="UP000294063"/>
    </source>
</evidence>
<proteinExistence type="predicted"/>
<gene>
    <name evidence="1" type="ORF">ERW57_19170</name>
</gene>
<dbReference type="Proteomes" id="UP000294063">
    <property type="component" value="Unassembled WGS sequence"/>
</dbReference>
<organism evidence="1 2">
    <name type="scientific">Aliivibrio finisterrensis</name>
    <dbReference type="NCBI Taxonomy" id="511998"/>
    <lineage>
        <taxon>Bacteria</taxon>
        <taxon>Pseudomonadati</taxon>
        <taxon>Pseudomonadota</taxon>
        <taxon>Gammaproteobacteria</taxon>
        <taxon>Vibrionales</taxon>
        <taxon>Vibrionaceae</taxon>
        <taxon>Aliivibrio</taxon>
    </lineage>
</organism>
<reference evidence="1 2" key="1">
    <citation type="submission" date="2019-02" db="EMBL/GenBank/DDBJ databases">
        <title>Genome sequences of Aliivibrio finisterrensis strains from farmed Atlantic salmon.</title>
        <authorList>
            <person name="Bowman J.P."/>
        </authorList>
    </citation>
    <scope>NUCLEOTIDE SEQUENCE [LARGE SCALE GENOMIC DNA]</scope>
    <source>
        <strain evidence="1 2">A46</strain>
    </source>
</reference>
<protein>
    <submittedName>
        <fullName evidence="1">Uncharacterized protein</fullName>
    </submittedName>
</protein>
<comment type="caution">
    <text evidence="1">The sequence shown here is derived from an EMBL/GenBank/DDBJ whole genome shotgun (WGS) entry which is preliminary data.</text>
</comment>
<dbReference type="AlphaFoldDB" id="A0A4Q5KLL0"/>
<evidence type="ECO:0000313" key="1">
    <source>
        <dbReference type="EMBL" id="RYU46520.1"/>
    </source>
</evidence>
<dbReference type="EMBL" id="SEZK01000092">
    <property type="protein sequence ID" value="RYU46520.1"/>
    <property type="molecule type" value="Genomic_DNA"/>
</dbReference>
<name>A0A4Q5KLL0_9GAMM</name>
<dbReference type="RefSeq" id="WP_130049415.1">
    <property type="nucleotide sequence ID" value="NZ_SEZK01000092.1"/>
</dbReference>